<dbReference type="PANTHER" id="PTHR34821">
    <property type="entry name" value="INNER MEMBRANE PROTEIN YDCZ"/>
    <property type="match status" value="1"/>
</dbReference>
<reference evidence="3" key="1">
    <citation type="journal article" date="2019" name="Int. J. Syst. Evol. Microbiol.">
        <title>The Global Catalogue of Microorganisms (GCM) 10K type strain sequencing project: providing services to taxonomists for standard genome sequencing and annotation.</title>
        <authorList>
            <consortium name="The Broad Institute Genomics Platform"/>
            <consortium name="The Broad Institute Genome Sequencing Center for Infectious Disease"/>
            <person name="Wu L."/>
            <person name="Ma J."/>
        </authorList>
    </citation>
    <scope>NUCLEOTIDE SEQUENCE [LARGE SCALE GENOMIC DNA]</scope>
    <source>
        <strain evidence="3">CGMCC 1.12942</strain>
    </source>
</reference>
<feature type="transmembrane region" description="Helical" evidence="1">
    <location>
        <begin position="6"/>
        <end position="25"/>
    </location>
</feature>
<feature type="transmembrane region" description="Helical" evidence="1">
    <location>
        <begin position="99"/>
        <end position="119"/>
    </location>
</feature>
<dbReference type="PANTHER" id="PTHR34821:SF2">
    <property type="entry name" value="INNER MEMBRANE PROTEIN YDCZ"/>
    <property type="match status" value="1"/>
</dbReference>
<feature type="transmembrane region" description="Helical" evidence="1">
    <location>
        <begin position="125"/>
        <end position="146"/>
    </location>
</feature>
<dbReference type="Pfam" id="PF04657">
    <property type="entry name" value="DMT_YdcZ"/>
    <property type="match status" value="1"/>
</dbReference>
<keyword evidence="1" id="KW-0472">Membrane</keyword>
<feature type="transmembrane region" description="Helical" evidence="1">
    <location>
        <begin position="72"/>
        <end position="92"/>
    </location>
</feature>
<dbReference type="RefSeq" id="WP_379864418.1">
    <property type="nucleotide sequence ID" value="NZ_JBHTBW010000020.1"/>
</dbReference>
<name>A0ABW2RK33_9BACL</name>
<keyword evidence="1" id="KW-1133">Transmembrane helix</keyword>
<gene>
    <name evidence="2" type="ORF">ACFQNG_08155</name>
</gene>
<accession>A0ABW2RK33</accession>
<sequence length="149" mass="15736">MSQTSWLLILIALIAGIALPVQFSINAQLRYTIGSPLAASAISFLVGTIALSFLTVFSNQPILLKNALAGPAWIWIGGLLGAFYVFATIILIPHLGAGTTVALVLTGQVIASLIIDHFGLLHVPVHTIGVERLLGALLIIIGVFLVQKF</sequence>
<dbReference type="InterPro" id="IPR006750">
    <property type="entry name" value="YdcZ"/>
</dbReference>
<evidence type="ECO:0000313" key="3">
    <source>
        <dbReference type="Proteomes" id="UP001596500"/>
    </source>
</evidence>
<feature type="transmembrane region" description="Helical" evidence="1">
    <location>
        <begin position="37"/>
        <end position="57"/>
    </location>
</feature>
<evidence type="ECO:0000313" key="2">
    <source>
        <dbReference type="EMBL" id="MFC7441126.1"/>
    </source>
</evidence>
<protein>
    <submittedName>
        <fullName evidence="2">DMT family transporter</fullName>
    </submittedName>
</protein>
<evidence type="ECO:0000256" key="1">
    <source>
        <dbReference type="SAM" id="Phobius"/>
    </source>
</evidence>
<dbReference type="EMBL" id="JBHTBW010000020">
    <property type="protein sequence ID" value="MFC7441126.1"/>
    <property type="molecule type" value="Genomic_DNA"/>
</dbReference>
<proteinExistence type="predicted"/>
<organism evidence="2 3">
    <name type="scientific">Laceyella putida</name>
    <dbReference type="NCBI Taxonomy" id="110101"/>
    <lineage>
        <taxon>Bacteria</taxon>
        <taxon>Bacillati</taxon>
        <taxon>Bacillota</taxon>
        <taxon>Bacilli</taxon>
        <taxon>Bacillales</taxon>
        <taxon>Thermoactinomycetaceae</taxon>
        <taxon>Laceyella</taxon>
    </lineage>
</organism>
<dbReference type="Proteomes" id="UP001596500">
    <property type="component" value="Unassembled WGS sequence"/>
</dbReference>
<keyword evidence="1" id="KW-0812">Transmembrane</keyword>
<comment type="caution">
    <text evidence="2">The sequence shown here is derived from an EMBL/GenBank/DDBJ whole genome shotgun (WGS) entry which is preliminary data.</text>
</comment>
<keyword evidence="3" id="KW-1185">Reference proteome</keyword>